<accession>T0LBJ0</accession>
<proteinExistence type="predicted"/>
<keyword evidence="3" id="KW-1185">Reference proteome</keyword>
<protein>
    <submittedName>
        <fullName evidence="2">Uncharacterized protein</fullName>
    </submittedName>
</protein>
<dbReference type="EMBL" id="KE647113">
    <property type="protein sequence ID" value="EQB61654.1"/>
    <property type="molecule type" value="Genomic_DNA"/>
</dbReference>
<dbReference type="HOGENOM" id="CLU_144306_0_0_1"/>
<gene>
    <name evidence="2" type="ORF">NAPIS_ORF00771</name>
</gene>
<evidence type="ECO:0000313" key="2">
    <source>
        <dbReference type="EMBL" id="EQB61654.1"/>
    </source>
</evidence>
<dbReference type="VEuPathDB" id="MicrosporidiaDB:NAPIS_ORF00771"/>
<evidence type="ECO:0000313" key="3">
    <source>
        <dbReference type="Proteomes" id="UP000053780"/>
    </source>
</evidence>
<dbReference type="OrthoDB" id="10624242at2759"/>
<name>T0LBJ0_9MICR</name>
<dbReference type="AlphaFoldDB" id="T0LBJ0"/>
<evidence type="ECO:0000256" key="1">
    <source>
        <dbReference type="SAM" id="MobiDB-lite"/>
    </source>
</evidence>
<dbReference type="Proteomes" id="UP000053780">
    <property type="component" value="Unassembled WGS sequence"/>
</dbReference>
<feature type="region of interest" description="Disordered" evidence="1">
    <location>
        <begin position="1"/>
        <end position="28"/>
    </location>
</feature>
<organism evidence="2 3">
    <name type="scientific">Vairimorpha apis BRL 01</name>
    <dbReference type="NCBI Taxonomy" id="1037528"/>
    <lineage>
        <taxon>Eukaryota</taxon>
        <taxon>Fungi</taxon>
        <taxon>Fungi incertae sedis</taxon>
        <taxon>Microsporidia</taxon>
        <taxon>Nosematidae</taxon>
        <taxon>Vairimorpha</taxon>
    </lineage>
</organism>
<sequence>MKGKNEKSGENNHEQKTDTKNAIIADEHDKNVTNEEIKRCERFSALKAMLLSVDTSKELWPTDALKNIFKRFERMSRGGWKMATDVSCNKFNDPITMEVFKKRAHDNLKNELGRSISNKIYKCEQGTKRFKKISDFIEEAKGHNQERYITTKP</sequence>
<reference evidence="2 3" key="1">
    <citation type="journal article" date="2013" name="BMC Genomics">
        <title>Genome sequencing and comparative genomics of honey bee microsporidia, Nosema apis reveal novel insights into host-parasite interactions.</title>
        <authorList>
            <person name="Chen Yp."/>
            <person name="Pettis J.S."/>
            <person name="Zhao Y."/>
            <person name="Liu X."/>
            <person name="Tallon L.J."/>
            <person name="Sadzewicz L.D."/>
            <person name="Li R."/>
            <person name="Zheng H."/>
            <person name="Huang S."/>
            <person name="Zhang X."/>
            <person name="Hamilton M.C."/>
            <person name="Pernal S.F."/>
            <person name="Melathopoulos A.P."/>
            <person name="Yan X."/>
            <person name="Evans J.D."/>
        </authorList>
    </citation>
    <scope>NUCLEOTIDE SEQUENCE [LARGE SCALE GENOMIC DNA]</scope>
    <source>
        <strain evidence="2 3">BRL 01</strain>
    </source>
</reference>